<dbReference type="AlphaFoldDB" id="A0A2G9YU86"/>
<proteinExistence type="predicted"/>
<accession>A0A2G9YU86</accession>
<evidence type="ECO:0000313" key="2">
    <source>
        <dbReference type="EMBL" id="PIP22790.1"/>
    </source>
</evidence>
<reference evidence="2 3" key="1">
    <citation type="submission" date="2017-09" db="EMBL/GenBank/DDBJ databases">
        <title>Depth-based differentiation of microbial function through sediment-hosted aquifers and enrichment of novel symbionts in the deep terrestrial subsurface.</title>
        <authorList>
            <person name="Probst A.J."/>
            <person name="Ladd B."/>
            <person name="Jarett J.K."/>
            <person name="Geller-Mcgrath D.E."/>
            <person name="Sieber C.M."/>
            <person name="Emerson J.B."/>
            <person name="Anantharaman K."/>
            <person name="Thomas B.C."/>
            <person name="Malmstrom R."/>
            <person name="Stieglmeier M."/>
            <person name="Klingl A."/>
            <person name="Woyke T."/>
            <person name="Ryan C.M."/>
            <person name="Banfield J.F."/>
        </authorList>
    </citation>
    <scope>NUCLEOTIDE SEQUENCE [LARGE SCALE GENOMIC DNA]</scope>
    <source>
        <strain evidence="2">CG23_combo_of_CG06-09_8_20_14_all_39_17</strain>
    </source>
</reference>
<dbReference type="Proteomes" id="UP000229976">
    <property type="component" value="Unassembled WGS sequence"/>
</dbReference>
<evidence type="ECO:0000256" key="1">
    <source>
        <dbReference type="SAM" id="Phobius"/>
    </source>
</evidence>
<name>A0A2G9YU86_9BACT</name>
<feature type="transmembrane region" description="Helical" evidence="1">
    <location>
        <begin position="73"/>
        <end position="99"/>
    </location>
</feature>
<gene>
    <name evidence="2" type="ORF">COX37_02255</name>
</gene>
<dbReference type="EMBL" id="PCRO01000027">
    <property type="protein sequence ID" value="PIP22790.1"/>
    <property type="molecule type" value="Genomic_DNA"/>
</dbReference>
<keyword evidence="1" id="KW-0472">Membrane</keyword>
<feature type="transmembrane region" description="Helical" evidence="1">
    <location>
        <begin position="105"/>
        <end position="126"/>
    </location>
</feature>
<keyword evidence="1" id="KW-0812">Transmembrane</keyword>
<sequence>MTNIAIKWVIWYFWEMPQNILKGWRNFLLFNLNYFSIGLMLKTFFSPWKRYSSSSSSRGFEIGKFLEDRFSNLIFRILGAIVRFFLIIIGIVIEAFLILAGAFLFAFWLAIPLLIIFGISLGLRLLS</sequence>
<comment type="caution">
    <text evidence="2">The sequence shown here is derived from an EMBL/GenBank/DDBJ whole genome shotgun (WGS) entry which is preliminary data.</text>
</comment>
<keyword evidence="1" id="KW-1133">Transmembrane helix</keyword>
<evidence type="ECO:0000313" key="3">
    <source>
        <dbReference type="Proteomes" id="UP000229976"/>
    </source>
</evidence>
<protein>
    <submittedName>
        <fullName evidence="2">Uncharacterized protein</fullName>
    </submittedName>
</protein>
<organism evidence="2 3">
    <name type="scientific">Candidatus Nealsonbacteria bacterium CG23_combo_of_CG06-09_8_20_14_all_39_17</name>
    <dbReference type="NCBI Taxonomy" id="1974722"/>
    <lineage>
        <taxon>Bacteria</taxon>
        <taxon>Candidatus Nealsoniibacteriota</taxon>
    </lineage>
</organism>